<dbReference type="Gene3D" id="2.170.260.10">
    <property type="entry name" value="paz domain"/>
    <property type="match status" value="1"/>
</dbReference>
<dbReference type="InterPro" id="IPR003100">
    <property type="entry name" value="PAZ_dom"/>
</dbReference>
<feature type="compositionally biased region" description="Gly residues" evidence="5">
    <location>
        <begin position="43"/>
        <end position="65"/>
    </location>
</feature>
<dbReference type="PROSITE" id="PS50821">
    <property type="entry name" value="PAZ"/>
    <property type="match status" value="1"/>
</dbReference>
<gene>
    <name evidence="8" type="ORF">ILEXP_LOCUS54738</name>
</gene>
<dbReference type="InterPro" id="IPR036085">
    <property type="entry name" value="PAZ_dom_sf"/>
</dbReference>
<dbReference type="InterPro" id="IPR032474">
    <property type="entry name" value="Argonaute_N"/>
</dbReference>
<feature type="compositionally biased region" description="Gly residues" evidence="5">
    <location>
        <begin position="10"/>
        <end position="30"/>
    </location>
</feature>
<feature type="region of interest" description="Disordered" evidence="5">
    <location>
        <begin position="1"/>
        <end position="124"/>
    </location>
</feature>
<comment type="caution">
    <text evidence="8">The sequence shown here is derived from an EMBL/GenBank/DDBJ whole genome shotgun (WGS) entry which is preliminary data.</text>
</comment>
<dbReference type="Proteomes" id="UP001642360">
    <property type="component" value="Unassembled WGS sequence"/>
</dbReference>
<sequence>METGSDNRGRGSGRGRGGGGGGGNRGGRGGNYQRHQHHQQGQYQGGGGGGGGREGGDGGRGGGGVPTQIGGQQRGNCPVEKGQSGGAYRPPQLRNDQGLGPTRVEPSEGHGRGGSVVGPAGGERGVWTGRPWALIFGSSPSPSPSPRVPDQTIPNLVIPDVQSLQISEKKTQSTLLESKENTLMPMKRPDKGGKLTTRSVRLLVNHFHVKVDWERTVLHYDVNIKPDTSASNWSAKKFIPKSDRRLIKDKLSSDDPRFPQKKTAYDGEKNVFSAVPLPTGQFKVELTRGEEMKSRPYLFTDQFVNELKFSNLEDYVRGKLECIPRNVLQGMDLAMKENPLRHRINVGRSFYSKEFRAEDDLRCGGAAFRGFEQSLMLTSQGLVLCLDYSVLALRKRLPVIEYLKEHVRNFLKVSDVKRLESEVASALRGLKVDVTHRVTPQKYTIAGLSRKNTRDITFILEDSEGNHPPREIGLVGYFRETYRKEIMYKDIPCLDLGREIYVPMEFCTLVEGQSYPKEDLDDKKSRLLKDISMPPPEERKSTICEMVQAKDGPCGEVAENFGIEVEKTMTKVSGRVIKPPNLKVGNGQSVTVDREKCQWNLSGKSVVEGKSLERWALIDFISFSKMNACTFIGNLRNRCKNLGIRVEEPVVCHFTGRLDFCSVTEIQKLLESVVSEAKGKCKGRLQLIVCVIPKNNPVRKYLKWVSETQIGVLTQCFCTDQYLANLALKINAKLGGSNVELIERLPGTEGEEHVMFIGADVNHPAARNVTCPSIAAVVATMNWPAANRYAARICPQDHRKEKILNFGNMCLDLVNTYARLNKTRPKKIVIFRDGVSEGQFDMVLNEELLDIKRAICTEDYHPTMTLVIAQKRPPTRLFLDNGGGASRNVPPGTVVDTTIVHPFEFDFYLCSHYGIIGTSKTTHYRVLWDENTFTSDELQKLIYHLCFTFARCTKPVSIVPPVYYADLVAFRGREYQEVAMEIQSRASSSSSVSVASLDERFYKLHPDIENDMFFI</sequence>
<dbReference type="AlphaFoldDB" id="A0ABC8UTQ3"/>
<feature type="compositionally biased region" description="Gly residues" evidence="5">
    <location>
        <begin position="112"/>
        <end position="124"/>
    </location>
</feature>
<dbReference type="InterPro" id="IPR012337">
    <property type="entry name" value="RNaseH-like_sf"/>
</dbReference>
<dbReference type="InterPro" id="IPR045246">
    <property type="entry name" value="Piwi_ago-like"/>
</dbReference>
<feature type="domain" description="PAZ" evidence="6">
    <location>
        <begin position="402"/>
        <end position="511"/>
    </location>
</feature>
<dbReference type="PROSITE" id="PS50822">
    <property type="entry name" value="PIWI"/>
    <property type="match status" value="1"/>
</dbReference>
<protein>
    <recommendedName>
        <fullName evidence="10">Argonaute 2</fullName>
    </recommendedName>
</protein>
<dbReference type="EMBL" id="CAUOFW020008946">
    <property type="protein sequence ID" value="CAK9184419.1"/>
    <property type="molecule type" value="Genomic_DNA"/>
</dbReference>
<reference evidence="8 9" key="1">
    <citation type="submission" date="2024-02" db="EMBL/GenBank/DDBJ databases">
        <authorList>
            <person name="Vignale AGUSTIN F."/>
            <person name="Sosa J E."/>
            <person name="Modenutti C."/>
        </authorList>
    </citation>
    <scope>NUCLEOTIDE SEQUENCE [LARGE SCALE GENOMIC DNA]</scope>
</reference>
<dbReference type="PANTHER" id="PTHR22891">
    <property type="entry name" value="EUKARYOTIC TRANSLATION INITIATION FACTOR 2C"/>
    <property type="match status" value="1"/>
</dbReference>
<evidence type="ECO:0000256" key="4">
    <source>
        <dbReference type="ARBA" id="ARBA00023274"/>
    </source>
</evidence>
<dbReference type="GO" id="GO:1990904">
    <property type="term" value="C:ribonucleoprotein complex"/>
    <property type="evidence" value="ECO:0007669"/>
    <property type="project" value="UniProtKB-KW"/>
</dbReference>
<dbReference type="InterPro" id="IPR036397">
    <property type="entry name" value="RNaseH_sf"/>
</dbReference>
<dbReference type="SMART" id="SM01163">
    <property type="entry name" value="DUF1785"/>
    <property type="match status" value="1"/>
</dbReference>
<dbReference type="SUPFAM" id="SSF101690">
    <property type="entry name" value="PAZ domain"/>
    <property type="match status" value="1"/>
</dbReference>
<evidence type="ECO:0000259" key="6">
    <source>
        <dbReference type="PROSITE" id="PS50821"/>
    </source>
</evidence>
<evidence type="ECO:0008006" key="10">
    <source>
        <dbReference type="Google" id="ProtNLM"/>
    </source>
</evidence>
<evidence type="ECO:0000313" key="8">
    <source>
        <dbReference type="EMBL" id="CAK9184419.1"/>
    </source>
</evidence>
<feature type="domain" description="Piwi" evidence="7">
    <location>
        <begin position="687"/>
        <end position="977"/>
    </location>
</feature>
<name>A0ABC8UTQ3_9AQUA</name>
<keyword evidence="3" id="KW-0943">RNA-mediated gene silencing</keyword>
<keyword evidence="2" id="KW-0678">Repressor</keyword>
<dbReference type="CDD" id="cd04657">
    <property type="entry name" value="Piwi_ago-like"/>
    <property type="match status" value="1"/>
</dbReference>
<dbReference type="CDD" id="cd02846">
    <property type="entry name" value="PAZ_argonaute_like"/>
    <property type="match status" value="1"/>
</dbReference>
<evidence type="ECO:0000259" key="7">
    <source>
        <dbReference type="PROSITE" id="PS50822"/>
    </source>
</evidence>
<accession>A0ABC8UTQ3</accession>
<organism evidence="8 9">
    <name type="scientific">Ilex paraguariensis</name>
    <name type="common">yerba mate</name>
    <dbReference type="NCBI Taxonomy" id="185542"/>
    <lineage>
        <taxon>Eukaryota</taxon>
        <taxon>Viridiplantae</taxon>
        <taxon>Streptophyta</taxon>
        <taxon>Embryophyta</taxon>
        <taxon>Tracheophyta</taxon>
        <taxon>Spermatophyta</taxon>
        <taxon>Magnoliopsida</taxon>
        <taxon>eudicotyledons</taxon>
        <taxon>Gunneridae</taxon>
        <taxon>Pentapetalae</taxon>
        <taxon>asterids</taxon>
        <taxon>campanulids</taxon>
        <taxon>Aquifoliales</taxon>
        <taxon>Aquifoliaceae</taxon>
        <taxon>Ilex</taxon>
    </lineage>
</organism>
<dbReference type="Pfam" id="PF08699">
    <property type="entry name" value="ArgoL1"/>
    <property type="match status" value="1"/>
</dbReference>
<evidence type="ECO:0000256" key="1">
    <source>
        <dbReference type="ARBA" id="ARBA00008201"/>
    </source>
</evidence>
<evidence type="ECO:0000256" key="2">
    <source>
        <dbReference type="ARBA" id="ARBA00022491"/>
    </source>
</evidence>
<dbReference type="Pfam" id="PF16486">
    <property type="entry name" value="ArgoN"/>
    <property type="match status" value="1"/>
</dbReference>
<dbReference type="Pfam" id="PF02170">
    <property type="entry name" value="PAZ"/>
    <property type="match status" value="1"/>
</dbReference>
<dbReference type="Gene3D" id="3.30.420.10">
    <property type="entry name" value="Ribonuclease H-like superfamily/Ribonuclease H"/>
    <property type="match status" value="1"/>
</dbReference>
<proteinExistence type="inferred from homology"/>
<dbReference type="SMART" id="SM00950">
    <property type="entry name" value="Piwi"/>
    <property type="match status" value="1"/>
</dbReference>
<dbReference type="InterPro" id="IPR014811">
    <property type="entry name" value="ArgoL1"/>
</dbReference>
<evidence type="ECO:0000313" key="9">
    <source>
        <dbReference type="Proteomes" id="UP001642360"/>
    </source>
</evidence>
<evidence type="ECO:0000256" key="3">
    <source>
        <dbReference type="ARBA" id="ARBA00023158"/>
    </source>
</evidence>
<dbReference type="Pfam" id="PF02171">
    <property type="entry name" value="Piwi"/>
    <property type="match status" value="1"/>
</dbReference>
<dbReference type="SUPFAM" id="SSF53098">
    <property type="entry name" value="Ribonuclease H-like"/>
    <property type="match status" value="1"/>
</dbReference>
<keyword evidence="9" id="KW-1185">Reference proteome</keyword>
<evidence type="ECO:0000256" key="5">
    <source>
        <dbReference type="SAM" id="MobiDB-lite"/>
    </source>
</evidence>
<comment type="similarity">
    <text evidence="1">Belongs to the argonaute family. Ago subfamily.</text>
</comment>
<dbReference type="Gene3D" id="3.40.50.2300">
    <property type="match status" value="1"/>
</dbReference>
<dbReference type="GO" id="GO:0051607">
    <property type="term" value="P:defense response to virus"/>
    <property type="evidence" value="ECO:0007669"/>
    <property type="project" value="UniProtKB-ARBA"/>
</dbReference>
<dbReference type="InterPro" id="IPR003165">
    <property type="entry name" value="Piwi"/>
</dbReference>
<dbReference type="GO" id="GO:0031047">
    <property type="term" value="P:regulatory ncRNA-mediated gene silencing"/>
    <property type="evidence" value="ECO:0007669"/>
    <property type="project" value="UniProtKB-KW"/>
</dbReference>
<keyword evidence="4" id="KW-0687">Ribonucleoprotein</keyword>